<evidence type="ECO:0000256" key="6">
    <source>
        <dbReference type="ARBA" id="ARBA00023136"/>
    </source>
</evidence>
<evidence type="ECO:0000256" key="4">
    <source>
        <dbReference type="ARBA" id="ARBA00022692"/>
    </source>
</evidence>
<dbReference type="AlphaFoldDB" id="A0A0C9V1Q5"/>
<feature type="transmembrane region" description="Helical" evidence="8">
    <location>
        <begin position="552"/>
        <end position="573"/>
    </location>
</feature>
<keyword evidence="3" id="KW-0813">Transport</keyword>
<keyword evidence="10" id="KW-1185">Reference proteome</keyword>
<sequence length="596" mass="65877">MAEMDEMTKEKGDTVPYYDEKEGSISEETDDGEEKLRRPTEEELQTLVRVADDLPLAAMLIVFCEFAERFSYYGTTKIFTNFIERPFPKGGNGAGAPPRGSGLNAGALDRGIETAVAVTTFFGLWAYISPIFGAIMADQYWGRFKTICIFTAIVGVGHVILVACSIPSLLQHNPGGAFAGFMVSILIIGIGTGGIKANVSPLVAEQYNKHGQWVRTKKDGSKVIVDADLTIQRIFMWFYLLINVGSVGSIATVWCEKIDRLLARILDTYHSSSYLLLPIVLFLGRNRYVKTPARGSILLEAVRVLKLAYGGLLTLNPYRAWRSFVAGPDWDAARPTPADLPAKARKSNITWDSLFVDEIKRTLVACKVFVLYPLFWISYNQMTANLVNQAGYMHTGNTPNDLLGNLDPIAIIIIIPIMDRLVYPSIPRSALRRFGIIVRPIQRISLGFFFASAAMVYAAVLQHFINLKSPCGKFGNECSLGPAPINVWLQAPAYVLIGTAEIFTSITGLEYAYTKSPLRMKSVVFSLYFLTTAVSNAISLALAPVSVDPFVLYNYVGCAGASFIGGILFYALFKNFDKEEAEMNEIGRSEQRRHTQ</sequence>
<dbReference type="PROSITE" id="PS01022">
    <property type="entry name" value="PTR2_1"/>
    <property type="match status" value="1"/>
</dbReference>
<dbReference type="Gene3D" id="1.20.1250.20">
    <property type="entry name" value="MFS general substrate transporter like domains"/>
    <property type="match status" value="1"/>
</dbReference>
<evidence type="ECO:0000256" key="8">
    <source>
        <dbReference type="SAM" id="Phobius"/>
    </source>
</evidence>
<dbReference type="Proteomes" id="UP000054279">
    <property type="component" value="Unassembled WGS sequence"/>
</dbReference>
<dbReference type="SUPFAM" id="SSF103473">
    <property type="entry name" value="MFS general substrate transporter"/>
    <property type="match status" value="2"/>
</dbReference>
<dbReference type="InterPro" id="IPR000109">
    <property type="entry name" value="POT_fam"/>
</dbReference>
<reference evidence="9 10" key="1">
    <citation type="submission" date="2014-06" db="EMBL/GenBank/DDBJ databases">
        <title>Evolutionary Origins and Diversification of the Mycorrhizal Mutualists.</title>
        <authorList>
            <consortium name="DOE Joint Genome Institute"/>
            <consortium name="Mycorrhizal Genomics Consortium"/>
            <person name="Kohler A."/>
            <person name="Kuo A."/>
            <person name="Nagy L.G."/>
            <person name="Floudas D."/>
            <person name="Copeland A."/>
            <person name="Barry K.W."/>
            <person name="Cichocki N."/>
            <person name="Veneault-Fourrey C."/>
            <person name="LaButti K."/>
            <person name="Lindquist E.A."/>
            <person name="Lipzen A."/>
            <person name="Lundell T."/>
            <person name="Morin E."/>
            <person name="Murat C."/>
            <person name="Riley R."/>
            <person name="Ohm R."/>
            <person name="Sun H."/>
            <person name="Tunlid A."/>
            <person name="Henrissat B."/>
            <person name="Grigoriev I.V."/>
            <person name="Hibbett D.S."/>
            <person name="Martin F."/>
        </authorList>
    </citation>
    <scope>NUCLEOTIDE SEQUENCE [LARGE SCALE GENOMIC DNA]</scope>
    <source>
        <strain evidence="9 10">SS14</strain>
    </source>
</reference>
<evidence type="ECO:0000256" key="5">
    <source>
        <dbReference type="ARBA" id="ARBA00022989"/>
    </source>
</evidence>
<feature type="compositionally biased region" description="Basic and acidic residues" evidence="7">
    <location>
        <begin position="1"/>
        <end position="24"/>
    </location>
</feature>
<feature type="transmembrane region" description="Helical" evidence="8">
    <location>
        <begin position="493"/>
        <end position="513"/>
    </location>
</feature>
<feature type="transmembrane region" description="Helical" evidence="8">
    <location>
        <begin position="115"/>
        <end position="135"/>
    </location>
</feature>
<feature type="transmembrane region" description="Helical" evidence="8">
    <location>
        <begin position="176"/>
        <end position="195"/>
    </location>
</feature>
<dbReference type="GO" id="GO:0005886">
    <property type="term" value="C:plasma membrane"/>
    <property type="evidence" value="ECO:0007669"/>
    <property type="project" value="UniProtKB-ARBA"/>
</dbReference>
<gene>
    <name evidence="9" type="ORF">M422DRAFT_780603</name>
</gene>
<dbReference type="GO" id="GO:0071916">
    <property type="term" value="F:dipeptide transmembrane transporter activity"/>
    <property type="evidence" value="ECO:0007669"/>
    <property type="project" value="UniProtKB-ARBA"/>
</dbReference>
<dbReference type="InterPro" id="IPR018456">
    <property type="entry name" value="PTR2_symporter_CS"/>
</dbReference>
<evidence type="ECO:0000256" key="2">
    <source>
        <dbReference type="ARBA" id="ARBA00005982"/>
    </source>
</evidence>
<dbReference type="FunFam" id="1.20.1250.20:FF:000085">
    <property type="entry name" value="MFS peptide transporter Ptr2"/>
    <property type="match status" value="1"/>
</dbReference>
<dbReference type="InterPro" id="IPR036259">
    <property type="entry name" value="MFS_trans_sf"/>
</dbReference>
<evidence type="ECO:0000256" key="1">
    <source>
        <dbReference type="ARBA" id="ARBA00004141"/>
    </source>
</evidence>
<name>A0A0C9V1Q5_SPHS4</name>
<organism evidence="9 10">
    <name type="scientific">Sphaerobolus stellatus (strain SS14)</name>
    <dbReference type="NCBI Taxonomy" id="990650"/>
    <lineage>
        <taxon>Eukaryota</taxon>
        <taxon>Fungi</taxon>
        <taxon>Dikarya</taxon>
        <taxon>Basidiomycota</taxon>
        <taxon>Agaricomycotina</taxon>
        <taxon>Agaricomycetes</taxon>
        <taxon>Phallomycetidae</taxon>
        <taxon>Geastrales</taxon>
        <taxon>Sphaerobolaceae</taxon>
        <taxon>Sphaerobolus</taxon>
    </lineage>
</organism>
<keyword evidence="6 8" id="KW-0472">Membrane</keyword>
<evidence type="ECO:0000256" key="7">
    <source>
        <dbReference type="SAM" id="MobiDB-lite"/>
    </source>
</evidence>
<comment type="similarity">
    <text evidence="2">Belongs to the major facilitator superfamily. Proton-dependent oligopeptide transporter (POT/PTR) (TC 2.A.17) family.</text>
</comment>
<keyword evidence="5 8" id="KW-1133">Transmembrane helix</keyword>
<keyword evidence="4 8" id="KW-0812">Transmembrane</keyword>
<dbReference type="PANTHER" id="PTHR11654">
    <property type="entry name" value="OLIGOPEPTIDE TRANSPORTER-RELATED"/>
    <property type="match status" value="1"/>
</dbReference>
<comment type="subcellular location">
    <subcellularLocation>
        <location evidence="1">Membrane</location>
        <topology evidence="1">Multi-pass membrane protein</topology>
    </subcellularLocation>
</comment>
<dbReference type="Pfam" id="PF00854">
    <property type="entry name" value="PTR2"/>
    <property type="match status" value="1"/>
</dbReference>
<dbReference type="OrthoDB" id="8904098at2759"/>
<protein>
    <submittedName>
        <fullName evidence="9">Uncharacterized protein</fullName>
    </submittedName>
</protein>
<evidence type="ECO:0000313" key="10">
    <source>
        <dbReference type="Proteomes" id="UP000054279"/>
    </source>
</evidence>
<feature type="region of interest" description="Disordered" evidence="7">
    <location>
        <begin position="1"/>
        <end position="40"/>
    </location>
</feature>
<proteinExistence type="inferred from homology"/>
<feature type="transmembrane region" description="Helical" evidence="8">
    <location>
        <begin position="147"/>
        <end position="170"/>
    </location>
</feature>
<accession>A0A0C9V1Q5</accession>
<dbReference type="HOGENOM" id="CLU_004790_4_3_1"/>
<feature type="transmembrane region" description="Helical" evidence="8">
    <location>
        <begin position="363"/>
        <end position="382"/>
    </location>
</feature>
<feature type="transmembrane region" description="Helical" evidence="8">
    <location>
        <begin position="234"/>
        <end position="254"/>
    </location>
</feature>
<feature type="transmembrane region" description="Helical" evidence="8">
    <location>
        <begin position="444"/>
        <end position="465"/>
    </location>
</feature>
<feature type="transmembrane region" description="Helical" evidence="8">
    <location>
        <begin position="402"/>
        <end position="423"/>
    </location>
</feature>
<feature type="transmembrane region" description="Helical" evidence="8">
    <location>
        <begin position="525"/>
        <end position="546"/>
    </location>
</feature>
<dbReference type="EMBL" id="KN837140">
    <property type="protein sequence ID" value="KIJ40959.1"/>
    <property type="molecule type" value="Genomic_DNA"/>
</dbReference>
<evidence type="ECO:0000256" key="3">
    <source>
        <dbReference type="ARBA" id="ARBA00022448"/>
    </source>
</evidence>
<evidence type="ECO:0000313" key="9">
    <source>
        <dbReference type="EMBL" id="KIJ40959.1"/>
    </source>
</evidence>